<dbReference type="InterPro" id="IPR004101">
    <property type="entry name" value="Mur_ligase_C"/>
</dbReference>
<gene>
    <name evidence="13" type="primary">folP</name>
    <name evidence="13" type="ORF">NDI86_03665</name>
</gene>
<dbReference type="Pfam" id="PF00809">
    <property type="entry name" value="Pterin_bind"/>
    <property type="match status" value="1"/>
</dbReference>
<dbReference type="InterPro" id="IPR036565">
    <property type="entry name" value="Mur-like_cat_sf"/>
</dbReference>
<dbReference type="InterPro" id="IPR006390">
    <property type="entry name" value="DHP_synth_dom"/>
</dbReference>
<comment type="pathway">
    <text evidence="3">Cofactor biosynthesis; tetrahydrofolate biosynthesis; 7,8-dihydrofolate from 2-amino-4-hydroxy-6-hydroxymethyl-7,8-dihydropteridine diphosphate and 4-aminobenzoate: step 1/2.</text>
</comment>
<keyword evidence="8" id="KW-0547">Nucleotide-binding</keyword>
<keyword evidence="9" id="KW-0067">ATP-binding</keyword>
<dbReference type="InterPro" id="IPR018109">
    <property type="entry name" value="Folylpolyglutamate_synth_CS"/>
</dbReference>
<evidence type="ECO:0000256" key="2">
    <source>
        <dbReference type="ARBA" id="ARBA00001946"/>
    </source>
</evidence>
<dbReference type="InterPro" id="IPR001645">
    <property type="entry name" value="Folylpolyglutamate_synth"/>
</dbReference>
<dbReference type="RefSeq" id="WP_310899043.1">
    <property type="nucleotide sequence ID" value="NZ_JAMQOS010000001.1"/>
</dbReference>
<proteinExistence type="predicted"/>
<dbReference type="NCBIfam" id="TIGR01496">
    <property type="entry name" value="DHPS"/>
    <property type="match status" value="1"/>
</dbReference>
<dbReference type="InterPro" id="IPR000489">
    <property type="entry name" value="Pterin-binding_dom"/>
</dbReference>
<dbReference type="InterPro" id="IPR011005">
    <property type="entry name" value="Dihydropteroate_synth-like_sf"/>
</dbReference>
<evidence type="ECO:0000256" key="4">
    <source>
        <dbReference type="ARBA" id="ARBA00012458"/>
    </source>
</evidence>
<dbReference type="InterPro" id="IPR036615">
    <property type="entry name" value="Mur_ligase_C_dom_sf"/>
</dbReference>
<dbReference type="SUPFAM" id="SSF53244">
    <property type="entry name" value="MurD-like peptide ligases, peptide-binding domain"/>
    <property type="match status" value="1"/>
</dbReference>
<dbReference type="Gene3D" id="3.20.20.20">
    <property type="entry name" value="Dihydropteroate synthase-like"/>
    <property type="match status" value="1"/>
</dbReference>
<reference evidence="13 14" key="1">
    <citation type="submission" date="2022-06" db="EMBL/GenBank/DDBJ databases">
        <title>Halomicroarcula sp. a new haloarchaeum isolate from saline soil.</title>
        <authorList>
            <person name="Strakova D."/>
            <person name="Galisteo C."/>
            <person name="Sanchez-Porro C."/>
            <person name="Ventosa A."/>
        </authorList>
    </citation>
    <scope>NUCLEOTIDE SEQUENCE [LARGE SCALE GENOMIC DNA]</scope>
    <source>
        <strain evidence="13 14">S3CR25-11</strain>
    </source>
</reference>
<dbReference type="Gene3D" id="3.90.190.20">
    <property type="entry name" value="Mur ligase, C-terminal domain"/>
    <property type="match status" value="1"/>
</dbReference>
<dbReference type="Pfam" id="PF08245">
    <property type="entry name" value="Mur_ligase_M"/>
    <property type="match status" value="1"/>
</dbReference>
<comment type="cofactor">
    <cofactor evidence="2">
        <name>Mg(2+)</name>
        <dbReference type="ChEBI" id="CHEBI:18420"/>
    </cofactor>
</comment>
<keyword evidence="14" id="KW-1185">Reference proteome</keyword>
<evidence type="ECO:0000256" key="3">
    <source>
        <dbReference type="ARBA" id="ARBA00004763"/>
    </source>
</evidence>
<sequence length="820" mass="86893">MEFHEAANFLFELRRFDSRAGTDATRGLLAALGDPHEGPPCVQIAGSNGKGSTARMVERALREAGLDVGLYTSPHLDDVRERIRVNGHNVSEAAVVEFVERAREHITEEGASGDSPTFFETLTAFAFWEFDRQDVDIAVLEVGIGGRYDATSVVDPVASAVTSVTLEHTDILGDTVAEIATDKAHVAPADRPLVTGTTGAALAAVREQAGDVVTVGDGSEGDPDVRVSYGGREGLEAAVGVDGPDWAVDTQLPLLGEHQADNAGIAATLVRQVADALGTDISRADVERGLRNAHWPGRFEVMGESPLVVLDGAHNPGGLARTMATLDSFDFEELHVILGAMVDKDHAAMAAELAAADHAIACRANVDRAEAPEVLAEGLREATDADIDTRADVAGAVEQALDAASEGDAVLVTGSLYAVREARTRWARAMVPKDVDSISEAEATLSGAHVTDAGAWRMRGKAVHRVLRTRVQPRQAGYLKEELLSLGGECAVSGLNDQDEERVDCVLMGTLAQFSRLAEKLDGQPYGLSAFADELREALDIQQPPATSDYPWSDGTAVMGILNITPDSFHDGGEYNAVEDAVARAEAMVEDGADILDIGGESTRPGAEPVPVQDEIDRVVPVVEALADVDVALSVDTRKAAVARAALDAGADILNDVSGLEDPEMRLVAAEYDVPVVVMHSIHTPVDPDSDIHYDDVVRDCIDQLTERVLLAEKAGLDREQILVDPGIGFGKSPAESFELLDRLEEFRALGCPVLVGHSHKSLFGFVGEQPGDCLAATIAGTTIATERGADVIRVHDVAENVAAVNVAQATRDQDGFDGQ</sequence>
<evidence type="ECO:0000313" key="14">
    <source>
        <dbReference type="Proteomes" id="UP001268864"/>
    </source>
</evidence>
<organism evidence="13 14">
    <name type="scientific">Haloarcula onubensis</name>
    <dbReference type="NCBI Taxonomy" id="2950539"/>
    <lineage>
        <taxon>Archaea</taxon>
        <taxon>Methanobacteriati</taxon>
        <taxon>Methanobacteriota</taxon>
        <taxon>Stenosarchaea group</taxon>
        <taxon>Halobacteria</taxon>
        <taxon>Halobacteriales</taxon>
        <taxon>Haloarculaceae</taxon>
        <taxon>Haloarcula</taxon>
    </lineage>
</organism>
<evidence type="ECO:0000259" key="12">
    <source>
        <dbReference type="PROSITE" id="PS50972"/>
    </source>
</evidence>
<evidence type="ECO:0000256" key="6">
    <source>
        <dbReference type="ARBA" id="ARBA00022679"/>
    </source>
</evidence>
<dbReference type="EMBL" id="JAMQOS010000001">
    <property type="protein sequence ID" value="MDS0281206.1"/>
    <property type="molecule type" value="Genomic_DNA"/>
</dbReference>
<evidence type="ECO:0000256" key="7">
    <source>
        <dbReference type="ARBA" id="ARBA00022723"/>
    </source>
</evidence>
<dbReference type="Proteomes" id="UP001268864">
    <property type="component" value="Unassembled WGS sequence"/>
</dbReference>
<evidence type="ECO:0000256" key="5">
    <source>
        <dbReference type="ARBA" id="ARBA00022598"/>
    </source>
</evidence>
<evidence type="ECO:0000256" key="8">
    <source>
        <dbReference type="ARBA" id="ARBA00022741"/>
    </source>
</evidence>
<dbReference type="PANTHER" id="PTHR20941">
    <property type="entry name" value="FOLATE SYNTHESIS PROTEINS"/>
    <property type="match status" value="1"/>
</dbReference>
<evidence type="ECO:0000313" key="13">
    <source>
        <dbReference type="EMBL" id="MDS0281206.1"/>
    </source>
</evidence>
<protein>
    <recommendedName>
        <fullName evidence="4">dihydropteroate synthase</fullName>
        <ecNumber evidence="4">2.5.1.15</ecNumber>
    </recommendedName>
</protein>
<evidence type="ECO:0000256" key="10">
    <source>
        <dbReference type="ARBA" id="ARBA00022842"/>
    </source>
</evidence>
<dbReference type="EC" id="2.5.1.15" evidence="4"/>
<comment type="catalytic activity">
    <reaction evidence="1">
        <text>(7,8-dihydropterin-6-yl)methyl diphosphate + 4-aminobenzoate = 7,8-dihydropteroate + diphosphate</text>
        <dbReference type="Rhea" id="RHEA:19949"/>
        <dbReference type="ChEBI" id="CHEBI:17836"/>
        <dbReference type="ChEBI" id="CHEBI:17839"/>
        <dbReference type="ChEBI" id="CHEBI:33019"/>
        <dbReference type="ChEBI" id="CHEBI:72950"/>
        <dbReference type="EC" id="2.5.1.15"/>
    </reaction>
</comment>
<comment type="caution">
    <text evidence="13">The sequence shown here is derived from an EMBL/GenBank/DDBJ whole genome shotgun (WGS) entry which is preliminary data.</text>
</comment>
<dbReference type="InterPro" id="IPR045031">
    <property type="entry name" value="DHP_synth-like"/>
</dbReference>
<dbReference type="PROSITE" id="PS50972">
    <property type="entry name" value="PTERIN_BINDING"/>
    <property type="match status" value="1"/>
</dbReference>
<dbReference type="Gene3D" id="3.40.1190.10">
    <property type="entry name" value="Mur-like, catalytic domain"/>
    <property type="match status" value="1"/>
</dbReference>
<dbReference type="NCBIfam" id="TIGR01499">
    <property type="entry name" value="folC"/>
    <property type="match status" value="1"/>
</dbReference>
<keyword evidence="7" id="KW-0479">Metal-binding</keyword>
<keyword evidence="11" id="KW-0289">Folate biosynthesis</keyword>
<dbReference type="CDD" id="cd00739">
    <property type="entry name" value="DHPS"/>
    <property type="match status" value="1"/>
</dbReference>
<evidence type="ECO:0000256" key="1">
    <source>
        <dbReference type="ARBA" id="ARBA00000012"/>
    </source>
</evidence>
<keyword evidence="6 13" id="KW-0808">Transferase</keyword>
<dbReference type="PROSITE" id="PS00793">
    <property type="entry name" value="DHPS_2"/>
    <property type="match status" value="1"/>
</dbReference>
<dbReference type="InterPro" id="IPR013221">
    <property type="entry name" value="Mur_ligase_cen"/>
</dbReference>
<evidence type="ECO:0000256" key="11">
    <source>
        <dbReference type="ARBA" id="ARBA00022909"/>
    </source>
</evidence>
<dbReference type="SUPFAM" id="SSF53623">
    <property type="entry name" value="MurD-like peptide ligases, catalytic domain"/>
    <property type="match status" value="1"/>
</dbReference>
<dbReference type="GO" id="GO:0004156">
    <property type="term" value="F:dihydropteroate synthase activity"/>
    <property type="evidence" value="ECO:0007669"/>
    <property type="project" value="UniProtKB-EC"/>
</dbReference>
<dbReference type="PANTHER" id="PTHR20941:SF1">
    <property type="entry name" value="FOLIC ACID SYNTHESIS PROTEIN FOL1"/>
    <property type="match status" value="1"/>
</dbReference>
<dbReference type="PROSITE" id="PS01012">
    <property type="entry name" value="FOLYLPOLYGLU_SYNT_2"/>
    <property type="match status" value="1"/>
</dbReference>
<accession>A0ABU2FKC9</accession>
<keyword evidence="5" id="KW-0436">Ligase</keyword>
<dbReference type="PROSITE" id="PS00792">
    <property type="entry name" value="DHPS_1"/>
    <property type="match status" value="1"/>
</dbReference>
<name>A0ABU2FKC9_9EURY</name>
<dbReference type="Pfam" id="PF02875">
    <property type="entry name" value="Mur_ligase_C"/>
    <property type="match status" value="1"/>
</dbReference>
<dbReference type="SUPFAM" id="SSF51717">
    <property type="entry name" value="Dihydropteroate synthetase-like"/>
    <property type="match status" value="1"/>
</dbReference>
<feature type="domain" description="Pterin-binding" evidence="12">
    <location>
        <begin position="556"/>
        <end position="806"/>
    </location>
</feature>
<evidence type="ECO:0000256" key="9">
    <source>
        <dbReference type="ARBA" id="ARBA00022840"/>
    </source>
</evidence>
<keyword evidence="10" id="KW-0460">Magnesium</keyword>